<dbReference type="AlphaFoldDB" id="A0A0A6PC73"/>
<evidence type="ECO:0000313" key="3">
    <source>
        <dbReference type="EMBL" id="TGO03082.1"/>
    </source>
</evidence>
<proteinExistence type="predicted"/>
<dbReference type="Pfam" id="PF01850">
    <property type="entry name" value="PIN"/>
    <property type="match status" value="1"/>
</dbReference>
<dbReference type="Proteomes" id="UP000030428">
    <property type="component" value="Unassembled WGS sequence"/>
</dbReference>
<dbReference type="CDD" id="cd09874">
    <property type="entry name" value="PIN_MT3492-like"/>
    <property type="match status" value="1"/>
</dbReference>
<evidence type="ECO:0000259" key="1">
    <source>
        <dbReference type="Pfam" id="PF01850"/>
    </source>
</evidence>
<dbReference type="InterPro" id="IPR002716">
    <property type="entry name" value="PIN_dom"/>
</dbReference>
<protein>
    <recommendedName>
        <fullName evidence="1">PIN domain-containing protein</fullName>
    </recommendedName>
</protein>
<dbReference type="EMBL" id="JSZA02000042">
    <property type="protein sequence ID" value="KHD07854.1"/>
    <property type="molecule type" value="Genomic_DNA"/>
</dbReference>
<accession>A0A0A6PC73</accession>
<evidence type="ECO:0000313" key="2">
    <source>
        <dbReference type="EMBL" id="KHD07854.1"/>
    </source>
</evidence>
<sequence>MNNVDIYYYFDANALLKYYQDEDGSLKIRRLVSNSSTPILISSLTSLESLSVVMKSYRQGVFKRKKVKHIVNRLRRDREADLSRKNRLFKVVPMPEDTFRLAENILFQQAFTFDIGSNDALHVAIVKELQSQFSIILVTSDKSMQNVCERLSIPFFDPEAT</sequence>
<reference evidence="2 4" key="1">
    <citation type="journal article" date="2016" name="Front. Microbiol.">
        <title>Single-Cell (Meta-)Genomics of a Dimorphic Candidatus Thiomargarita nelsonii Reveals Genomic Plasticity.</title>
        <authorList>
            <person name="Flood B.E."/>
            <person name="Fliss P."/>
            <person name="Jones D.S."/>
            <person name="Dick G.J."/>
            <person name="Jain S."/>
            <person name="Kaster A.K."/>
            <person name="Winkel M."/>
            <person name="Mussmann M."/>
            <person name="Bailey J."/>
        </authorList>
    </citation>
    <scope>NUCLEOTIDE SEQUENCE [LARGE SCALE GENOMIC DNA]</scope>
    <source>
        <strain evidence="2">Hydrate Ridge</strain>
    </source>
</reference>
<organism evidence="2 4">
    <name type="scientific">Candidatus Thiomargarita nelsonii</name>
    <dbReference type="NCBI Taxonomy" id="1003181"/>
    <lineage>
        <taxon>Bacteria</taxon>
        <taxon>Pseudomonadati</taxon>
        <taxon>Pseudomonadota</taxon>
        <taxon>Gammaproteobacteria</taxon>
        <taxon>Thiotrichales</taxon>
        <taxon>Thiotrichaceae</taxon>
        <taxon>Thiomargarita</taxon>
    </lineage>
</organism>
<dbReference type="Gene3D" id="3.40.50.1010">
    <property type="entry name" value="5'-nuclease"/>
    <property type="match status" value="1"/>
</dbReference>
<keyword evidence="4" id="KW-1185">Reference proteome</keyword>
<comment type="caution">
    <text evidence="2">The sequence shown here is derived from an EMBL/GenBank/DDBJ whole genome shotgun (WGS) entry which is preliminary data.</text>
</comment>
<gene>
    <name evidence="2" type="ORF">PN36_13140</name>
    <name evidence="3" type="ORF">PN36_13200</name>
</gene>
<name>A0A0A6PC73_9GAMM</name>
<dbReference type="SUPFAM" id="SSF88723">
    <property type="entry name" value="PIN domain-like"/>
    <property type="match status" value="1"/>
</dbReference>
<dbReference type="InterPro" id="IPR029060">
    <property type="entry name" value="PIN-like_dom_sf"/>
</dbReference>
<feature type="domain" description="PIN" evidence="1">
    <location>
        <begin position="8"/>
        <end position="148"/>
    </location>
</feature>
<dbReference type="EMBL" id="JSZA02000043">
    <property type="protein sequence ID" value="TGO03082.1"/>
    <property type="molecule type" value="Genomic_DNA"/>
</dbReference>
<evidence type="ECO:0000313" key="4">
    <source>
        <dbReference type="Proteomes" id="UP000030428"/>
    </source>
</evidence>